<proteinExistence type="predicted"/>
<dbReference type="SUPFAM" id="SSF49899">
    <property type="entry name" value="Concanavalin A-like lectins/glucanases"/>
    <property type="match status" value="1"/>
</dbReference>
<dbReference type="EMBL" id="LAZR01004879">
    <property type="protein sequence ID" value="KKN04772.1"/>
    <property type="molecule type" value="Genomic_DNA"/>
</dbReference>
<comment type="caution">
    <text evidence="1">The sequence shown here is derived from an EMBL/GenBank/DDBJ whole genome shotgun (WGS) entry which is preliminary data.</text>
</comment>
<evidence type="ECO:0000313" key="1">
    <source>
        <dbReference type="EMBL" id="KKN04772.1"/>
    </source>
</evidence>
<gene>
    <name evidence="1" type="ORF">LCGC14_1094010</name>
</gene>
<reference evidence="1" key="1">
    <citation type="journal article" date="2015" name="Nature">
        <title>Complex archaea that bridge the gap between prokaryotes and eukaryotes.</title>
        <authorList>
            <person name="Spang A."/>
            <person name="Saw J.H."/>
            <person name="Jorgensen S.L."/>
            <person name="Zaremba-Niedzwiedzka K."/>
            <person name="Martijn J."/>
            <person name="Lind A.E."/>
            <person name="van Eijk R."/>
            <person name="Schleper C."/>
            <person name="Guy L."/>
            <person name="Ettema T.J."/>
        </authorList>
    </citation>
    <scope>NUCLEOTIDE SEQUENCE</scope>
</reference>
<protein>
    <recommendedName>
        <fullName evidence="2">LamG-like jellyroll fold domain-containing protein</fullName>
    </recommendedName>
</protein>
<organism evidence="1">
    <name type="scientific">marine sediment metagenome</name>
    <dbReference type="NCBI Taxonomy" id="412755"/>
    <lineage>
        <taxon>unclassified sequences</taxon>
        <taxon>metagenomes</taxon>
        <taxon>ecological metagenomes</taxon>
    </lineage>
</organism>
<dbReference type="AlphaFoldDB" id="A0A0F9MZA6"/>
<accession>A0A0F9MZA6</accession>
<dbReference type="Gene3D" id="2.60.120.200">
    <property type="match status" value="1"/>
</dbReference>
<dbReference type="InterPro" id="IPR013320">
    <property type="entry name" value="ConA-like_dom_sf"/>
</dbReference>
<sequence length="262" mass="28206">MVYPPIVVPNQIGSISRSFSLGTSSFDIDNLYSPGNVFSDSLVLDLASPKYVPNKKYIFCRSGNDNNGTITGAVWIQLPSGIWYLAFDGTDDRVNIIHASSLNAVLVITYIVWVRPTITWQDTTGFHQIFDKRSDAGGIVPTFLYSDTSNTLAMFSGTTCATGTKASFAAGTWFMVAGMAVDGVVGGAGNKVWINGMDDTSATDTATFATNTDDLVIGASFADPGYSNFLKGGVALGRQFSRSFTDAEIFSIFNRERHLFGV</sequence>
<evidence type="ECO:0008006" key="2">
    <source>
        <dbReference type="Google" id="ProtNLM"/>
    </source>
</evidence>
<name>A0A0F9MZA6_9ZZZZ</name>